<gene>
    <name evidence="1" type="ORF">LCGC14_0257110</name>
</gene>
<comment type="caution">
    <text evidence="1">The sequence shown here is derived from an EMBL/GenBank/DDBJ whole genome shotgun (WGS) entry which is preliminary data.</text>
</comment>
<name>A0A0F9WND6_9ZZZZ</name>
<protein>
    <submittedName>
        <fullName evidence="1">Uncharacterized protein</fullName>
    </submittedName>
</protein>
<accession>A0A0F9WND6</accession>
<dbReference type="AlphaFoldDB" id="A0A0F9WND6"/>
<proteinExistence type="predicted"/>
<sequence>MIKKFLIALPVILFLIFGSYFLAIMNIGVGSSPEALAKKGDILYVFDSGVHYSSDCFCVYHGKSTFQPTIWLIDTKNWKILRHIKVSDSEFNSTKRWILDNEEERLYLDELPSDMISLIETTDESLSKKIFSGAIYSYDTGNEIFIFPYGVTRGKPYGLWLTSFPVKITAVNRESYEIRKFNLSEDPFYQFHIDFVPHFGTFGESLWVDASDIVYVTGRSHRGEKPGVLFVFDSQTGNLKAALELDSPINKIVRLAVSLGNFSILPLFF</sequence>
<organism evidence="1">
    <name type="scientific">marine sediment metagenome</name>
    <dbReference type="NCBI Taxonomy" id="412755"/>
    <lineage>
        <taxon>unclassified sequences</taxon>
        <taxon>metagenomes</taxon>
        <taxon>ecological metagenomes</taxon>
    </lineage>
</organism>
<reference evidence="1" key="1">
    <citation type="journal article" date="2015" name="Nature">
        <title>Complex archaea that bridge the gap between prokaryotes and eukaryotes.</title>
        <authorList>
            <person name="Spang A."/>
            <person name="Saw J.H."/>
            <person name="Jorgensen S.L."/>
            <person name="Zaremba-Niedzwiedzka K."/>
            <person name="Martijn J."/>
            <person name="Lind A.E."/>
            <person name="van Eijk R."/>
            <person name="Schleper C."/>
            <person name="Guy L."/>
            <person name="Ettema T.J."/>
        </authorList>
    </citation>
    <scope>NUCLEOTIDE SEQUENCE</scope>
</reference>
<evidence type="ECO:0000313" key="1">
    <source>
        <dbReference type="EMBL" id="KKN87661.1"/>
    </source>
</evidence>
<dbReference type="EMBL" id="LAZR01000136">
    <property type="protein sequence ID" value="KKN87661.1"/>
    <property type="molecule type" value="Genomic_DNA"/>
</dbReference>
<dbReference type="SUPFAM" id="SSF63825">
    <property type="entry name" value="YWTD domain"/>
    <property type="match status" value="1"/>
</dbReference>